<sequence>MISTVPPPRPVSVNSPILPLSSPVHYHKPTSIPTKDAYQNEDDVVKSTYSLTVSLERLPSKDIEMEDSDDSVIFASHDSQSEIQFNDLPFEIHEAILDHLFGERTSGSGSVVPGRPDARSWIRALRHPRRKALSNLALISPIWRDLVQERIYRHIKVKGTKEGLAECEDWFRSHPHLVRHVRHIEFWIPVWGNRAHKNVAPHLREIPPIRRYLNEEAGLFGHHNGFLQQQIVAPDWDLSDNRNRSPNNFAFHVASHNASLEEIFRHVKDFFPETRILTLEAGHCKKPPLVKHFANDPSGLSGDYHLEQLPNIRTLFMRGAWNIMRDYQHWTTISEALPSLREWHCAYAKPKIEAYHTICGALSTLSSSLVHLNISLEGFHSKDQSHWLGGKIGHHHMCRMLGRLTPQLEHLSLTGHICADLFNTARVVIHDRPQDARLRSVDLVVKTCCKDDKNELLYPILDEPPGITNMRFIEAFEKLVLSSIRCLDTYLDLSYIRIRFIDLDSQCAVLNPYFHLADNKCTGVWSHEIVETLAQVRHAAHFVELADGIFTQYGPNNVIIGAVYPRTRPLSINVNTYKILSDAAKS</sequence>
<protein>
    <submittedName>
        <fullName evidence="1">Alpha/beta hydrolase domain-containing protein 14B</fullName>
    </submittedName>
</protein>
<name>A0A093UXK8_TALMA</name>
<proteinExistence type="predicted"/>
<evidence type="ECO:0000313" key="1">
    <source>
        <dbReference type="EMBL" id="KFX42459.1"/>
    </source>
</evidence>
<reference evidence="1" key="2">
    <citation type="journal article" date="2014" name="PLoS Genet.">
        <title>Signature gene expression reveals novel clues to the molecular mechanisms of dimorphic transition in Penicillium marneffei.</title>
        <authorList>
            <person name="Yang E."/>
            <person name="Wang G."/>
            <person name="Cai J."/>
            <person name="Woo P.C."/>
            <person name="Lau S.K."/>
            <person name="Yuen K.-Y."/>
            <person name="Chow W.-N."/>
            <person name="Lin X."/>
        </authorList>
    </citation>
    <scope>NUCLEOTIDE SEQUENCE</scope>
    <source>
        <strain evidence="1">PM1</strain>
    </source>
</reference>
<dbReference type="GO" id="GO:0016787">
    <property type="term" value="F:hydrolase activity"/>
    <property type="evidence" value="ECO:0007669"/>
    <property type="project" value="UniProtKB-KW"/>
</dbReference>
<accession>A0A093UXK8</accession>
<comment type="caution">
    <text evidence="1">The sequence shown here is derived from an EMBL/GenBank/DDBJ whole genome shotgun (WGS) entry which is preliminary data.</text>
</comment>
<dbReference type="EMBL" id="JPOX01000044">
    <property type="protein sequence ID" value="KFX42459.1"/>
    <property type="molecule type" value="Genomic_DNA"/>
</dbReference>
<dbReference type="eggNOG" id="ENOG502SM1Y">
    <property type="taxonomic scope" value="Eukaryota"/>
</dbReference>
<gene>
    <name evidence="1" type="ORF">GQ26_0440310</name>
</gene>
<keyword evidence="1" id="KW-0378">Hydrolase</keyword>
<reference key="1">
    <citation type="journal article" date="2014" name="PLoS Genet.">
        <title>Signature Gene Expression Reveals Novel Clues to the Molecular Mechanisms of Dimorphic Transition in Penicillium marneffei.</title>
        <authorList>
            <person name="Yang E."/>
            <person name="Wang G."/>
            <person name="Cai J."/>
            <person name="Woo P.C."/>
            <person name="Lau S.K."/>
            <person name="Yuen K.-Y."/>
            <person name="Chow W.-N."/>
            <person name="Lin X."/>
        </authorList>
    </citation>
    <scope>NUCLEOTIDE SEQUENCE [LARGE SCALE GENOMIC DNA]</scope>
    <source>
        <strain>PM1</strain>
    </source>
</reference>
<dbReference type="AlphaFoldDB" id="A0A093UXK8"/>
<dbReference type="SUPFAM" id="SSF52047">
    <property type="entry name" value="RNI-like"/>
    <property type="match status" value="1"/>
</dbReference>
<organism evidence="1">
    <name type="scientific">Talaromyces marneffei PM1</name>
    <dbReference type="NCBI Taxonomy" id="1077442"/>
    <lineage>
        <taxon>Eukaryota</taxon>
        <taxon>Fungi</taxon>
        <taxon>Dikarya</taxon>
        <taxon>Ascomycota</taxon>
        <taxon>Pezizomycotina</taxon>
        <taxon>Eurotiomycetes</taxon>
        <taxon>Eurotiomycetidae</taxon>
        <taxon>Eurotiales</taxon>
        <taxon>Trichocomaceae</taxon>
        <taxon>Talaromyces</taxon>
        <taxon>Talaromyces sect. Talaromyces</taxon>
    </lineage>
</organism>
<dbReference type="HOGENOM" id="CLU_022339_1_0_1"/>